<dbReference type="Pfam" id="PF13347">
    <property type="entry name" value="MFS_2"/>
    <property type="match status" value="1"/>
</dbReference>
<dbReference type="RefSeq" id="WP_220220925.1">
    <property type="nucleotide sequence ID" value="NZ_CP048268.1"/>
</dbReference>
<keyword evidence="1" id="KW-0813">Transport</keyword>
<evidence type="ECO:0000256" key="1">
    <source>
        <dbReference type="ARBA" id="ARBA00022597"/>
    </source>
</evidence>
<feature type="transmembrane region" description="Helical" evidence="2">
    <location>
        <begin position="430"/>
        <end position="452"/>
    </location>
</feature>
<keyword evidence="1" id="KW-0762">Sugar transport</keyword>
<evidence type="ECO:0000313" key="3">
    <source>
        <dbReference type="EMBL" id="QYN52504.1"/>
    </source>
</evidence>
<organism evidence="3 4">
    <name type="scientific">Lactobacillus panisapium</name>
    <dbReference type="NCBI Taxonomy" id="2012495"/>
    <lineage>
        <taxon>Bacteria</taxon>
        <taxon>Bacillati</taxon>
        <taxon>Bacillota</taxon>
        <taxon>Bacilli</taxon>
        <taxon>Lactobacillales</taxon>
        <taxon>Lactobacillaceae</taxon>
        <taxon>Lactobacillus</taxon>
    </lineage>
</organism>
<keyword evidence="2" id="KW-0472">Membrane</keyword>
<dbReference type="SUPFAM" id="SSF103473">
    <property type="entry name" value="MFS general substrate transporter"/>
    <property type="match status" value="1"/>
</dbReference>
<dbReference type="EMBL" id="CP048268">
    <property type="protein sequence ID" value="QYN52504.1"/>
    <property type="molecule type" value="Genomic_DNA"/>
</dbReference>
<keyword evidence="4" id="KW-1185">Reference proteome</keyword>
<dbReference type="Proteomes" id="UP000826550">
    <property type="component" value="Chromosome"/>
</dbReference>
<keyword evidence="2" id="KW-0812">Transmembrane</keyword>
<dbReference type="PANTHER" id="PTHR11328">
    <property type="entry name" value="MAJOR FACILITATOR SUPERFAMILY DOMAIN-CONTAINING PROTEIN"/>
    <property type="match status" value="1"/>
</dbReference>
<feature type="transmembrane region" description="Helical" evidence="2">
    <location>
        <begin position="315"/>
        <end position="334"/>
    </location>
</feature>
<feature type="transmembrane region" description="Helical" evidence="2">
    <location>
        <begin position="59"/>
        <end position="84"/>
    </location>
</feature>
<name>A0ABX8W4K6_9LACO</name>
<dbReference type="PANTHER" id="PTHR11328:SF24">
    <property type="entry name" value="MAJOR FACILITATOR SUPERFAMILY (MFS) PROFILE DOMAIN-CONTAINING PROTEIN"/>
    <property type="match status" value="1"/>
</dbReference>
<dbReference type="InterPro" id="IPR036259">
    <property type="entry name" value="MFS_trans_sf"/>
</dbReference>
<evidence type="ECO:0000313" key="4">
    <source>
        <dbReference type="Proteomes" id="UP000826550"/>
    </source>
</evidence>
<evidence type="ECO:0000256" key="2">
    <source>
        <dbReference type="SAM" id="Phobius"/>
    </source>
</evidence>
<dbReference type="Gene3D" id="1.20.1250.20">
    <property type="entry name" value="MFS general substrate transporter like domains"/>
    <property type="match status" value="1"/>
</dbReference>
<feature type="transmembrane region" description="Helical" evidence="2">
    <location>
        <begin position="120"/>
        <end position="139"/>
    </location>
</feature>
<dbReference type="CDD" id="cd17332">
    <property type="entry name" value="MFS_MelB_like"/>
    <property type="match status" value="1"/>
</dbReference>
<keyword evidence="2" id="KW-1133">Transmembrane helix</keyword>
<feature type="transmembrane region" description="Helical" evidence="2">
    <location>
        <begin position="96"/>
        <end position="114"/>
    </location>
</feature>
<proteinExistence type="predicted"/>
<dbReference type="InterPro" id="IPR039672">
    <property type="entry name" value="MFS_2"/>
</dbReference>
<feature type="transmembrane region" description="Helical" evidence="2">
    <location>
        <begin position="21"/>
        <end position="47"/>
    </location>
</feature>
<protein>
    <submittedName>
        <fullName evidence="3">MFS transporter</fullName>
    </submittedName>
</protein>
<reference evidence="3 4" key="1">
    <citation type="submission" date="2020-01" db="EMBL/GenBank/DDBJ databases">
        <title>Vast differences in strain-level diversity in the gut microbiota of two closely related honey bee species.</title>
        <authorList>
            <person name="Ellegaard K.M."/>
            <person name="Suenami S."/>
            <person name="Miyazaki R."/>
            <person name="Engel P."/>
        </authorList>
    </citation>
    <scope>NUCLEOTIDE SEQUENCE [LARGE SCALE GENOMIC DNA]</scope>
    <source>
        <strain evidence="3 4">ESL0416</strain>
    </source>
</reference>
<sequence>MKLLDKISKRVYTKRKVTTKTAIAYGISDFIGGGGQTIIGAWLLYFYTSFCNLTATQGAIIVATGKVVSAVFGFILGGVSDNFYRTKLGKRFGRRHFFLFLGAPFLLVFALMWVGGLNFWYYLVTFCLFDVAITITIPYETLPTEMTTDFNERTKLSTVRMFCSASATFLATWIPGQLFKILGQNSPMPFLLMGLIFTTIFIVFINITAFNTWEKPVSELVTADSEQAKRPRKVLWEAIKSYFATFKNKSFRKHLIIYLFSFTGKDVYNTTFTYYCVYVLGVTATVAANMLSLSIIGLVTSLLGGLLIIKIGPRWLYVGAYSIMLFMLAGYFVLGKVRPANIVLWLFIISLLYQVGRSLLEFIPWNVYPFIPDTDEIVTGENRAGVFASVMTLLRNLTASLATVLVGMFLDMHGFVKNATVQSFETRNAILSALVIGASALILVALLTSLTFKLNKKNHKIIVDEISRLRNGGSKSLATKEVKQVVKELTGTSYEKIKLGK</sequence>
<feature type="transmembrane region" description="Helical" evidence="2">
    <location>
        <begin position="393"/>
        <end position="410"/>
    </location>
</feature>
<feature type="transmembrane region" description="Helical" evidence="2">
    <location>
        <begin position="159"/>
        <end position="178"/>
    </location>
</feature>
<accession>A0ABX8W4K6</accession>
<feature type="transmembrane region" description="Helical" evidence="2">
    <location>
        <begin position="190"/>
        <end position="210"/>
    </location>
</feature>
<gene>
    <name evidence="3" type="ORF">GYM71_03420</name>
</gene>